<dbReference type="EMBL" id="JAHZQA010000003">
    <property type="protein sequence ID" value="MBZ2127366.1"/>
    <property type="molecule type" value="Genomic_DNA"/>
</dbReference>
<sequence length="1271" mass="141533">MKPILFNKNEQQFDTYGLGEIDVTTGNVTRERNGLYTFYAEYPANGPLASVLEKEMKIKADAGLRTKNQTFEVSRIVKDSSGVLKIYGSHIKHKLEYMAVRHGINLSGTASVALAIWANNLIGDYRFSTWSDIDTTGSTTFTADKMTNAHLALGGVEGSILDVWGGEYEFDNLTVRLHKQLGRRAPTVLEYGRNIISAESDESIEESYTSVYPFATYTPDSQGSDSTPAPVTVTIPGDYVDSKYISMYANRRIKVVDFSSEFKEKEIPTPDKLRTMAVKFMEHNKIGAPKINTKIEYVDLASTLDYQDNKIIEELEFCDIVPVYYPSIGITEDDAKVTKIVYDFVNERNESVEFGIIGESIRSAMTGGLSGRMDSLENRQKAIESGLPDYLLNASGNKVWYQKPAEGVEHKVGDLWFEKNGQYDRMYVWNGEVWEKRIDTEDVDKVKKDIDEKLKQSTESIQQAKDKASEALAKAGAIIDSQELLDKINASVDHNVRLGTASQIFKSQTKNISDLSDKHLKNRRSIADLKTATTDYQRTNDENLVRIGQQLDNTVSKAEMKQTADGIRETILELQTNGSGGPNMIRNSRADDGLQYWETQSVNFQSHVFYFNGQKRMFALTGVSWMKSPRFLLKKNTAYMLNFFGFNSGNTKSLRVYIRKRKKGETQDYTSEELLFNPTTIPFLSHVEAVKKSFKFNTGDFDEGYVYIFNGGPNNGADKWSGVFLTEFDLYEGTTDRKWQPAPEDGAEWLNGKITTLDRTLDGIRATVTEAKSYIDADGQRRQEINQLIRDETAKGINTVLSTVEQSGYAKRTEIQSITETQRLYDRIIGTTEDGIKQNIARMTLTDSLFQTEVSKIVNQELTSSNYVANPFTMSDYVRKYFGKGDSSTVSLVSSGLSAFGKLEFHANSRLTSNDAVWLPLNRIPESVKDLSFSIVVEGIDKCNISVAIGTENASSSISYKRQGDTIYGTWTGISYYYKGSDGVYLKISFSGLNGESVFLKKPIVVEGREPKFDFEVNKRMEVDQAVRSVQTQLAGSWAIKNLNSAGDIISGINLGADGRNRITGKLTHITNETLMDRASIKSAAIESITADQITTGTLNASRINVINLNAKSITSGTFRGLEYEGGIIRGNNGNTIINLNTNVTTYNGTARIEFKSAYNNLVYSSGGTHAFLAPTKRGGTSYAAWAFGVGTSSSLDPNAGFTGIKVFNDPGAREVVLVGNVRFVKDTFTRDAPAKSLVDILSQIQYNFVKVREWFSRNSLGSPGLYDIEL</sequence>
<proteinExistence type="predicted"/>
<dbReference type="RefSeq" id="WP_061596457.1">
    <property type="nucleotide sequence ID" value="NZ_JAHZQA010000003.1"/>
</dbReference>
<evidence type="ECO:0000313" key="4">
    <source>
        <dbReference type="Proteomes" id="UP000826921"/>
    </source>
</evidence>
<gene>
    <name evidence="3" type="ORF">K1I74_04725</name>
</gene>
<dbReference type="InterPro" id="IPR007119">
    <property type="entry name" value="Phage_tail_spike_N"/>
</dbReference>
<protein>
    <recommendedName>
        <fullName evidence="2">Gp58-like domain-containing protein</fullName>
    </recommendedName>
</protein>
<evidence type="ECO:0000313" key="3">
    <source>
        <dbReference type="EMBL" id="MBZ2127366.1"/>
    </source>
</evidence>
<feature type="coiled-coil region" evidence="1">
    <location>
        <begin position="447"/>
        <end position="474"/>
    </location>
</feature>
<dbReference type="InterPro" id="IPR012892">
    <property type="entry name" value="Gp58"/>
</dbReference>
<dbReference type="NCBIfam" id="TIGR01665">
    <property type="entry name" value="put_anti_recept"/>
    <property type="match status" value="1"/>
</dbReference>
<dbReference type="Proteomes" id="UP000826921">
    <property type="component" value="Unassembled WGS sequence"/>
</dbReference>
<organism evidence="3 4">
    <name type="scientific">Streptococcus gordonii</name>
    <dbReference type="NCBI Taxonomy" id="1302"/>
    <lineage>
        <taxon>Bacteria</taxon>
        <taxon>Bacillati</taxon>
        <taxon>Bacillota</taxon>
        <taxon>Bacilli</taxon>
        <taxon>Lactobacillales</taxon>
        <taxon>Streptococcaceae</taxon>
        <taxon>Streptococcus</taxon>
    </lineage>
</organism>
<feature type="domain" description="Gp58-like" evidence="2">
    <location>
        <begin position="1039"/>
        <end position="1210"/>
    </location>
</feature>
<dbReference type="Pfam" id="PF07902">
    <property type="entry name" value="Gp58"/>
    <property type="match status" value="1"/>
</dbReference>
<accession>A0AB35FUT9</accession>
<evidence type="ECO:0000259" key="2">
    <source>
        <dbReference type="Pfam" id="PF07902"/>
    </source>
</evidence>
<name>A0AB35FUT9_STRGN</name>
<comment type="caution">
    <text evidence="3">The sequence shown here is derived from an EMBL/GenBank/DDBJ whole genome shotgun (WGS) entry which is preliminary data.</text>
</comment>
<dbReference type="AlphaFoldDB" id="A0AB35FUT9"/>
<reference evidence="3" key="1">
    <citation type="submission" date="2021-07" db="EMBL/GenBank/DDBJ databases">
        <title>Occurrence of streptococci in the human mouth that bind to a non-human glycan.</title>
        <authorList>
            <person name="Cross B."/>
            <person name="Thamadilok S."/>
            <person name="Bensing B."/>
            <person name="Sasmal A."/>
            <person name="Khedri Z."/>
            <person name="Deng L."/>
            <person name="Yu H."/>
            <person name="Mehta A."/>
            <person name="Aluvathingal J."/>
            <person name="Nadendla S."/>
            <person name="Vickerman M."/>
            <person name="Chen X."/>
            <person name="Dewhirst F."/>
            <person name="Gill A."/>
            <person name="Lettrichova I."/>
            <person name="Diaz S."/>
            <person name="Gill S."/>
            <person name="Tettelin H."/>
            <person name="Iverson T."/>
            <person name="Sullam P."/>
            <person name="Varki A."/>
            <person name="Ruhl S."/>
        </authorList>
    </citation>
    <scope>NUCLEOTIDE SEQUENCE</scope>
    <source>
        <strain evidence="3">SK9</strain>
    </source>
</reference>
<evidence type="ECO:0000256" key="1">
    <source>
        <dbReference type="SAM" id="Coils"/>
    </source>
</evidence>
<keyword evidence="1" id="KW-0175">Coiled coil</keyword>